<dbReference type="RefSeq" id="WP_109605451.1">
    <property type="nucleotide sequence ID" value="NZ_QGHA01000001.1"/>
</dbReference>
<gene>
    <name evidence="2" type="ORF">LX99_00109</name>
</gene>
<evidence type="ECO:0000313" key="3">
    <source>
        <dbReference type="Proteomes" id="UP000245678"/>
    </source>
</evidence>
<keyword evidence="1" id="KW-1133">Transmembrane helix</keyword>
<evidence type="ECO:0000256" key="1">
    <source>
        <dbReference type="SAM" id="Phobius"/>
    </source>
</evidence>
<proteinExistence type="predicted"/>
<dbReference type="EMBL" id="QGHA01000001">
    <property type="protein sequence ID" value="PWK79651.1"/>
    <property type="molecule type" value="Genomic_DNA"/>
</dbReference>
<dbReference type="AlphaFoldDB" id="A0A316HHY0"/>
<feature type="transmembrane region" description="Helical" evidence="1">
    <location>
        <begin position="50"/>
        <end position="69"/>
    </location>
</feature>
<keyword evidence="3" id="KW-1185">Reference proteome</keyword>
<keyword evidence="1" id="KW-0472">Membrane</keyword>
<dbReference type="Proteomes" id="UP000245678">
    <property type="component" value="Unassembled WGS sequence"/>
</dbReference>
<reference evidence="2 3" key="1">
    <citation type="submission" date="2018-05" db="EMBL/GenBank/DDBJ databases">
        <title>Genomic Encyclopedia of Archaeal and Bacterial Type Strains, Phase II (KMG-II): from individual species to whole genera.</title>
        <authorList>
            <person name="Goeker M."/>
        </authorList>
    </citation>
    <scope>NUCLEOTIDE SEQUENCE [LARGE SCALE GENOMIC DNA]</scope>
    <source>
        <strain evidence="2 3">DSM 19975</strain>
    </source>
</reference>
<keyword evidence="1" id="KW-0812">Transmembrane</keyword>
<accession>A0A316HHY0</accession>
<feature type="transmembrane region" description="Helical" evidence="1">
    <location>
        <begin position="25"/>
        <end position="44"/>
    </location>
</feature>
<name>A0A316HHY0_9SPHI</name>
<organism evidence="2 3">
    <name type="scientific">Mucilaginibacter oryzae</name>
    <dbReference type="NCBI Taxonomy" id="468058"/>
    <lineage>
        <taxon>Bacteria</taxon>
        <taxon>Pseudomonadati</taxon>
        <taxon>Bacteroidota</taxon>
        <taxon>Sphingobacteriia</taxon>
        <taxon>Sphingobacteriales</taxon>
        <taxon>Sphingobacteriaceae</taxon>
        <taxon>Mucilaginibacter</taxon>
    </lineage>
</organism>
<protein>
    <submittedName>
        <fullName evidence="2">Uncharacterized protein</fullName>
    </submittedName>
</protein>
<evidence type="ECO:0000313" key="2">
    <source>
        <dbReference type="EMBL" id="PWK79651.1"/>
    </source>
</evidence>
<comment type="caution">
    <text evidence="2">The sequence shown here is derived from an EMBL/GenBank/DDBJ whole genome shotgun (WGS) entry which is preliminary data.</text>
</comment>
<sequence>MKQPASLIYTDGICIYISVKVTNPLVGKVVLVLANLMVLFPVILGITEGILAMTLAFGAFFLILLKYTLWNFWGRENIIVNTKSVSYQHEYGVFKTNYTTKNLFGRLVIEYFDNKKEPGCVNCRFISYSETTDIPFEIYTMVFPLSQKDVDKLRTYLDKLFIDHLSDGLGMPHISLN</sequence>